<dbReference type="InterPro" id="IPR015882">
    <property type="entry name" value="HEX_bac_N"/>
</dbReference>
<dbReference type="RefSeq" id="WP_046907755.1">
    <property type="nucleotide sequence ID" value="NZ_BAAAXG010000029.1"/>
</dbReference>
<evidence type="ECO:0000256" key="6">
    <source>
        <dbReference type="PIRSR" id="PIRSR625705-1"/>
    </source>
</evidence>
<sequence length="524" mass="57204">MPEIRLLPRPTSVHRRTGTFALTPTTSLAAGPGAREAAALLRELLRPATGLPLAPAGVAHGNAVVLSVDAVEAAGLGSEGYRLDVSPERVLLTAGAPTGLLRGVQTLRQLLPAEAWGDRPARGVRWELPCVSVRDVPRFRWRGGHLDVARWWMPTSFLFRYVDLLAAHKLNVLHLHLTDDQGWRMEIERLPRLTEVGAWRSRSMAGALAEERYDEVPHGGFYTRRELGDLVAYAARRGVTVVPEIDLPGHTQAAIAAYPELGGGDASGPPERVEVSPRWGVHDRILDPGEASLGFCHDVLEEVLDVFPSPFVHIGGDEVPTARWHASPSARRRARELGLSVDGLHGWFVGELDAWLRARGRRTVGWDDVLVAGRARPLSAGATVMSWLGEEGALAAAAAGHEVIMTPYDRTYFDYGQADGPGEPLSMGHVTTLEKVYGYEPVPPTLTEAQVLGTQGQLWTEYLPTPERVEYAAFPRLCALAEVAWSSPAGRDHGDFLGRLRPHLSRLDRMGVRYRPLDGPSPTP</sequence>
<comment type="caution">
    <text evidence="9">The sequence shown here is derived from an EMBL/GenBank/DDBJ whole genome shotgun (WGS) entry which is preliminary data.</text>
</comment>
<protein>
    <recommendedName>
        <fullName evidence="3">beta-N-acetylhexosaminidase</fullName>
        <ecNumber evidence="3">3.2.1.52</ecNumber>
    </recommendedName>
</protein>
<dbReference type="EC" id="3.2.1.52" evidence="3"/>
<dbReference type="PANTHER" id="PTHR22600">
    <property type="entry name" value="BETA-HEXOSAMINIDASE"/>
    <property type="match status" value="1"/>
</dbReference>
<dbReference type="SUPFAM" id="SSF55545">
    <property type="entry name" value="beta-N-acetylhexosaminidase-like domain"/>
    <property type="match status" value="1"/>
</dbReference>
<reference evidence="9 10" key="1">
    <citation type="submission" date="2015-05" db="EMBL/GenBank/DDBJ databases">
        <title>Draft Genome assembly of Streptomyces showdoensis.</title>
        <authorList>
            <person name="Thapa K.K."/>
            <person name="Metsa-Ketela M."/>
        </authorList>
    </citation>
    <scope>NUCLEOTIDE SEQUENCE [LARGE SCALE GENOMIC DNA]</scope>
    <source>
        <strain evidence="9 10">ATCC 15227</strain>
    </source>
</reference>
<dbReference type="OrthoDB" id="9763537at2"/>
<comment type="similarity">
    <text evidence="2">Belongs to the glycosyl hydrolase 20 family.</text>
</comment>
<dbReference type="GO" id="GO:0005975">
    <property type="term" value="P:carbohydrate metabolic process"/>
    <property type="evidence" value="ECO:0007669"/>
    <property type="project" value="InterPro"/>
</dbReference>
<name>A0A2P2GPM9_STREW</name>
<dbReference type="Pfam" id="PF02838">
    <property type="entry name" value="Glyco_hydro_20b"/>
    <property type="match status" value="1"/>
</dbReference>
<dbReference type="EMBL" id="LAQS01000016">
    <property type="protein sequence ID" value="KKZ73460.1"/>
    <property type="molecule type" value="Genomic_DNA"/>
</dbReference>
<dbReference type="GO" id="GO:0030203">
    <property type="term" value="P:glycosaminoglycan metabolic process"/>
    <property type="evidence" value="ECO:0007669"/>
    <property type="project" value="TreeGrafter"/>
</dbReference>
<dbReference type="Gene3D" id="3.20.20.80">
    <property type="entry name" value="Glycosidases"/>
    <property type="match status" value="1"/>
</dbReference>
<comment type="catalytic activity">
    <reaction evidence="1">
        <text>Hydrolysis of terminal non-reducing N-acetyl-D-hexosamine residues in N-acetyl-beta-D-hexosaminides.</text>
        <dbReference type="EC" id="3.2.1.52"/>
    </reaction>
</comment>
<evidence type="ECO:0000259" key="8">
    <source>
        <dbReference type="Pfam" id="PF02838"/>
    </source>
</evidence>
<dbReference type="InterPro" id="IPR015883">
    <property type="entry name" value="Glyco_hydro_20_cat"/>
</dbReference>
<evidence type="ECO:0000256" key="5">
    <source>
        <dbReference type="ARBA" id="ARBA00023295"/>
    </source>
</evidence>
<evidence type="ECO:0000259" key="7">
    <source>
        <dbReference type="Pfam" id="PF00728"/>
    </source>
</evidence>
<dbReference type="AlphaFoldDB" id="A0A2P2GPM9"/>
<evidence type="ECO:0000313" key="10">
    <source>
        <dbReference type="Proteomes" id="UP000265325"/>
    </source>
</evidence>
<dbReference type="SUPFAM" id="SSF51445">
    <property type="entry name" value="(Trans)glycosidases"/>
    <property type="match status" value="1"/>
</dbReference>
<evidence type="ECO:0000256" key="4">
    <source>
        <dbReference type="ARBA" id="ARBA00022801"/>
    </source>
</evidence>
<dbReference type="Proteomes" id="UP000265325">
    <property type="component" value="Unassembled WGS sequence"/>
</dbReference>
<evidence type="ECO:0000313" key="9">
    <source>
        <dbReference type="EMBL" id="KKZ73460.1"/>
    </source>
</evidence>
<keyword evidence="10" id="KW-1185">Reference proteome</keyword>
<organism evidence="9 10">
    <name type="scientific">Streptomyces showdoensis</name>
    <dbReference type="NCBI Taxonomy" id="68268"/>
    <lineage>
        <taxon>Bacteria</taxon>
        <taxon>Bacillati</taxon>
        <taxon>Actinomycetota</taxon>
        <taxon>Actinomycetes</taxon>
        <taxon>Kitasatosporales</taxon>
        <taxon>Streptomycetaceae</taxon>
        <taxon>Streptomyces</taxon>
    </lineage>
</organism>
<dbReference type="InterPro" id="IPR017853">
    <property type="entry name" value="GH"/>
</dbReference>
<proteinExistence type="inferred from homology"/>
<dbReference type="PANTHER" id="PTHR22600:SF57">
    <property type="entry name" value="BETA-N-ACETYLHEXOSAMINIDASE"/>
    <property type="match status" value="1"/>
</dbReference>
<keyword evidence="4" id="KW-0378">Hydrolase</keyword>
<evidence type="ECO:0000256" key="3">
    <source>
        <dbReference type="ARBA" id="ARBA00012663"/>
    </source>
</evidence>
<dbReference type="InterPro" id="IPR029018">
    <property type="entry name" value="Hex-like_dom2"/>
</dbReference>
<dbReference type="CDD" id="cd06563">
    <property type="entry name" value="GH20_chitobiase-like"/>
    <property type="match status" value="1"/>
</dbReference>
<dbReference type="InterPro" id="IPR025705">
    <property type="entry name" value="Beta_hexosaminidase_sua/sub"/>
</dbReference>
<evidence type="ECO:0000256" key="1">
    <source>
        <dbReference type="ARBA" id="ARBA00001231"/>
    </source>
</evidence>
<feature type="active site" description="Proton donor" evidence="6">
    <location>
        <position position="318"/>
    </location>
</feature>
<dbReference type="PRINTS" id="PR00738">
    <property type="entry name" value="GLHYDRLASE20"/>
</dbReference>
<gene>
    <name evidence="9" type="ORF">VO63_12270</name>
</gene>
<keyword evidence="5" id="KW-0326">Glycosidase</keyword>
<feature type="domain" description="Glycoside hydrolase family 20 catalytic" evidence="7">
    <location>
        <begin position="139"/>
        <end position="487"/>
    </location>
</feature>
<evidence type="ECO:0000256" key="2">
    <source>
        <dbReference type="ARBA" id="ARBA00006285"/>
    </source>
</evidence>
<dbReference type="GO" id="GO:0004563">
    <property type="term" value="F:beta-N-acetylhexosaminidase activity"/>
    <property type="evidence" value="ECO:0007669"/>
    <property type="project" value="UniProtKB-EC"/>
</dbReference>
<dbReference type="Gene3D" id="3.30.379.10">
    <property type="entry name" value="Chitobiase/beta-hexosaminidase domain 2-like"/>
    <property type="match status" value="1"/>
</dbReference>
<dbReference type="Pfam" id="PF00728">
    <property type="entry name" value="Glyco_hydro_20"/>
    <property type="match status" value="1"/>
</dbReference>
<accession>A0A2P2GPM9</accession>
<feature type="domain" description="Beta-hexosaminidase bacterial type N-terminal" evidence="8">
    <location>
        <begin position="4"/>
        <end position="135"/>
    </location>
</feature>
<dbReference type="GO" id="GO:0016020">
    <property type="term" value="C:membrane"/>
    <property type="evidence" value="ECO:0007669"/>
    <property type="project" value="TreeGrafter"/>
</dbReference>